<dbReference type="SUPFAM" id="SSF48726">
    <property type="entry name" value="Immunoglobulin"/>
    <property type="match status" value="1"/>
</dbReference>
<dbReference type="InterPro" id="IPR008096">
    <property type="entry name" value="CTLA4"/>
</dbReference>
<evidence type="ECO:0000256" key="2">
    <source>
        <dbReference type="ARBA" id="ARBA00004251"/>
    </source>
</evidence>
<accession>A0ABM1K8I9</accession>
<organism evidence="19 20">
    <name type="scientific">Gekko japonicus</name>
    <name type="common">Schlegel's Japanese gecko</name>
    <dbReference type="NCBI Taxonomy" id="146911"/>
    <lineage>
        <taxon>Eukaryota</taxon>
        <taxon>Metazoa</taxon>
        <taxon>Chordata</taxon>
        <taxon>Craniata</taxon>
        <taxon>Vertebrata</taxon>
        <taxon>Euteleostomi</taxon>
        <taxon>Lepidosauria</taxon>
        <taxon>Squamata</taxon>
        <taxon>Bifurcata</taxon>
        <taxon>Gekkota</taxon>
        <taxon>Gekkonidae</taxon>
        <taxon>Gekkoninae</taxon>
        <taxon>Gekko</taxon>
    </lineage>
</organism>
<proteinExistence type="predicted"/>
<feature type="domain" description="Immunoglobulin" evidence="18">
    <location>
        <begin position="26"/>
        <end position="136"/>
    </location>
</feature>
<dbReference type="PANTHER" id="PTHR11494:SF8">
    <property type="entry name" value="CYTOTOXIC T-LYMPHOCYTE PROTEIN 4"/>
    <property type="match status" value="1"/>
</dbReference>
<evidence type="ECO:0000256" key="16">
    <source>
        <dbReference type="SAM" id="Phobius"/>
    </source>
</evidence>
<evidence type="ECO:0000256" key="6">
    <source>
        <dbReference type="ARBA" id="ARBA00022692"/>
    </source>
</evidence>
<keyword evidence="10" id="KW-1064">Adaptive immunity</keyword>
<dbReference type="Proteomes" id="UP000694871">
    <property type="component" value="Unplaced"/>
</dbReference>
<dbReference type="InterPro" id="IPR013783">
    <property type="entry name" value="Ig-like_fold"/>
</dbReference>
<evidence type="ECO:0000259" key="18">
    <source>
        <dbReference type="SMART" id="SM00409"/>
    </source>
</evidence>
<evidence type="ECO:0000256" key="15">
    <source>
        <dbReference type="ARBA" id="ARBA00032097"/>
    </source>
</evidence>
<keyword evidence="5" id="KW-0597">Phosphoprotein</keyword>
<keyword evidence="8" id="KW-0391">Immunity</keyword>
<protein>
    <recommendedName>
        <fullName evidence="3">Cytotoxic T-lymphocyte protein 4</fullName>
    </recommendedName>
    <alternativeName>
        <fullName evidence="15">Cytotoxic T-lymphocyte-associated antigen 4</fullName>
    </alternativeName>
</protein>
<feature type="signal peptide" evidence="17">
    <location>
        <begin position="1"/>
        <end position="16"/>
    </location>
</feature>
<evidence type="ECO:0000313" key="19">
    <source>
        <dbReference type="Proteomes" id="UP000694871"/>
    </source>
</evidence>
<evidence type="ECO:0000256" key="14">
    <source>
        <dbReference type="ARBA" id="ARBA00023319"/>
    </source>
</evidence>
<feature type="transmembrane region" description="Helical" evidence="16">
    <location>
        <begin position="146"/>
        <end position="170"/>
    </location>
</feature>
<dbReference type="InterPro" id="IPR013106">
    <property type="entry name" value="Ig_V-set"/>
</dbReference>
<keyword evidence="9 16" id="KW-1133">Transmembrane helix</keyword>
<evidence type="ECO:0000256" key="8">
    <source>
        <dbReference type="ARBA" id="ARBA00022859"/>
    </source>
</evidence>
<dbReference type="Pfam" id="PF07686">
    <property type="entry name" value="V-set"/>
    <property type="match status" value="1"/>
</dbReference>
<keyword evidence="19" id="KW-1185">Reference proteome</keyword>
<sequence>MISLFTVIVLSSVADGIPKVMEVTQPAFLVVKREEAVHFICDYSCAGDAKQFQITLHRRTGNQSVQICASSFTTKYEPSLMEEPIRCQVRPSHNRVNLTLWGLQATDAGLYFCQMERIYPPPYYPVMGSGTQLYVIDPEPCVDLHLYLWIVTAVASGLLAYSVLITAFLLRKAVLKRVYSVPGTYMKIAPM</sequence>
<keyword evidence="11 16" id="KW-0472">Membrane</keyword>
<reference evidence="20" key="1">
    <citation type="submission" date="2025-08" db="UniProtKB">
        <authorList>
            <consortium name="RefSeq"/>
        </authorList>
    </citation>
    <scope>IDENTIFICATION</scope>
</reference>
<evidence type="ECO:0000256" key="13">
    <source>
        <dbReference type="ARBA" id="ARBA00023180"/>
    </source>
</evidence>
<keyword evidence="14" id="KW-0393">Immunoglobulin domain</keyword>
<dbReference type="RefSeq" id="XP_015270026.1">
    <property type="nucleotide sequence ID" value="XM_015414540.1"/>
</dbReference>
<dbReference type="Gene3D" id="2.60.40.10">
    <property type="entry name" value="Immunoglobulins"/>
    <property type="match status" value="1"/>
</dbReference>
<comment type="subcellular location">
    <subcellularLocation>
        <location evidence="2">Cell membrane</location>
        <topology evidence="2">Single-pass type I membrane protein</topology>
    </subcellularLocation>
</comment>
<keyword evidence="7 17" id="KW-0732">Signal</keyword>
<dbReference type="GeneID" id="107113240"/>
<evidence type="ECO:0000256" key="12">
    <source>
        <dbReference type="ARBA" id="ARBA00023157"/>
    </source>
</evidence>
<gene>
    <name evidence="20" type="primary">LOC107113240</name>
</gene>
<keyword evidence="13" id="KW-0325">Glycoprotein</keyword>
<dbReference type="InterPro" id="IPR036179">
    <property type="entry name" value="Ig-like_dom_sf"/>
</dbReference>
<evidence type="ECO:0000256" key="11">
    <source>
        <dbReference type="ARBA" id="ARBA00023136"/>
    </source>
</evidence>
<evidence type="ECO:0000256" key="9">
    <source>
        <dbReference type="ARBA" id="ARBA00022989"/>
    </source>
</evidence>
<dbReference type="PANTHER" id="PTHR11494">
    <property type="entry name" value="CYTOTOXIC T-LYMPHOCYTE PROTEIN"/>
    <property type="match status" value="1"/>
</dbReference>
<dbReference type="SMART" id="SM00409">
    <property type="entry name" value="IG"/>
    <property type="match status" value="1"/>
</dbReference>
<name>A0ABM1K8I9_GEKJA</name>
<dbReference type="InterPro" id="IPR003599">
    <property type="entry name" value="Ig_sub"/>
</dbReference>
<keyword evidence="6 16" id="KW-0812">Transmembrane</keyword>
<evidence type="ECO:0000256" key="5">
    <source>
        <dbReference type="ARBA" id="ARBA00022553"/>
    </source>
</evidence>
<evidence type="ECO:0000256" key="17">
    <source>
        <dbReference type="SAM" id="SignalP"/>
    </source>
</evidence>
<keyword evidence="4" id="KW-1003">Cell membrane</keyword>
<dbReference type="PRINTS" id="PR01720">
    <property type="entry name" value="CTLANTIGEN4"/>
</dbReference>
<evidence type="ECO:0000256" key="10">
    <source>
        <dbReference type="ARBA" id="ARBA00023130"/>
    </source>
</evidence>
<evidence type="ECO:0000313" key="20">
    <source>
        <dbReference type="RefSeq" id="XP_015270026.1"/>
    </source>
</evidence>
<evidence type="ECO:0000256" key="1">
    <source>
        <dbReference type="ARBA" id="ARBA00002230"/>
    </source>
</evidence>
<dbReference type="InterPro" id="IPR040216">
    <property type="entry name" value="CTLA4/CD28"/>
</dbReference>
<comment type="function">
    <text evidence="1">Inhibitory receptor acting as a major negative regulator of T-cell responses. The affinity of CTLA4 for its natural B7 family ligands, CD80 and CD86, is considerably stronger than the affinity of their cognate stimulatory coreceptor CD28.</text>
</comment>
<feature type="chain" id="PRO_5045860927" description="Cytotoxic T-lymphocyte protein 4" evidence="17">
    <location>
        <begin position="17"/>
        <end position="191"/>
    </location>
</feature>
<evidence type="ECO:0000256" key="7">
    <source>
        <dbReference type="ARBA" id="ARBA00022729"/>
    </source>
</evidence>
<keyword evidence="12" id="KW-1015">Disulfide bond</keyword>
<evidence type="ECO:0000256" key="4">
    <source>
        <dbReference type="ARBA" id="ARBA00022475"/>
    </source>
</evidence>
<evidence type="ECO:0000256" key="3">
    <source>
        <dbReference type="ARBA" id="ARBA00016331"/>
    </source>
</evidence>